<dbReference type="EMBL" id="CP095073">
    <property type="protein sequence ID" value="UOQ43240.1"/>
    <property type="molecule type" value="Genomic_DNA"/>
</dbReference>
<dbReference type="PANTHER" id="PTHR10434:SF11">
    <property type="entry name" value="1-ACYL-SN-GLYCEROL-3-PHOSPHATE ACYLTRANSFERASE"/>
    <property type="match status" value="1"/>
</dbReference>
<dbReference type="GO" id="GO:0016746">
    <property type="term" value="F:acyltransferase activity"/>
    <property type="evidence" value="ECO:0007669"/>
    <property type="project" value="UniProtKB-KW"/>
</dbReference>
<feature type="domain" description="Phospholipid/glycerol acyltransferase" evidence="3">
    <location>
        <begin position="43"/>
        <end position="160"/>
    </location>
</feature>
<dbReference type="RefSeq" id="WP_244708599.1">
    <property type="nucleotide sequence ID" value="NZ_CP095073.1"/>
</dbReference>
<organism evidence="4 5">
    <name type="scientific">Halobacillus salinarum</name>
    <dbReference type="NCBI Taxonomy" id="2932257"/>
    <lineage>
        <taxon>Bacteria</taxon>
        <taxon>Bacillati</taxon>
        <taxon>Bacillota</taxon>
        <taxon>Bacilli</taxon>
        <taxon>Bacillales</taxon>
        <taxon>Bacillaceae</taxon>
        <taxon>Halobacillus</taxon>
    </lineage>
</organism>
<protein>
    <submittedName>
        <fullName evidence="4">Lysophospholipid acyltransferase family protein</fullName>
    </submittedName>
</protein>
<dbReference type="CDD" id="cd06551">
    <property type="entry name" value="LPLAT"/>
    <property type="match status" value="1"/>
</dbReference>
<evidence type="ECO:0000256" key="1">
    <source>
        <dbReference type="ARBA" id="ARBA00022679"/>
    </source>
</evidence>
<keyword evidence="1" id="KW-0808">Transferase</keyword>
<keyword evidence="5" id="KW-1185">Reference proteome</keyword>
<proteinExistence type="predicted"/>
<dbReference type="SUPFAM" id="SSF69593">
    <property type="entry name" value="Glycerol-3-phosphate (1)-acyltransferase"/>
    <property type="match status" value="1"/>
</dbReference>
<accession>A0ABY4EFI9</accession>
<dbReference type="Proteomes" id="UP000831787">
    <property type="component" value="Chromosome"/>
</dbReference>
<evidence type="ECO:0000259" key="3">
    <source>
        <dbReference type="SMART" id="SM00563"/>
    </source>
</evidence>
<evidence type="ECO:0000313" key="5">
    <source>
        <dbReference type="Proteomes" id="UP000831787"/>
    </source>
</evidence>
<dbReference type="PANTHER" id="PTHR10434">
    <property type="entry name" value="1-ACYL-SN-GLYCEROL-3-PHOSPHATE ACYLTRANSFERASE"/>
    <property type="match status" value="1"/>
</dbReference>
<keyword evidence="2 4" id="KW-0012">Acyltransferase</keyword>
<name>A0ABY4EFI9_9BACI</name>
<evidence type="ECO:0000256" key="2">
    <source>
        <dbReference type="ARBA" id="ARBA00023315"/>
    </source>
</evidence>
<evidence type="ECO:0000313" key="4">
    <source>
        <dbReference type="EMBL" id="UOQ43240.1"/>
    </source>
</evidence>
<sequence>MRKATKNGWIEWGFKRFNRLFVRMNFHRMKVLSEAKESDFSHSLFLINHSSWWDSLILYYLNDQYVRSDGYGMMDEEGMNRFPFFSKIGVYSINTASRTHLLHSLNYSIELLNRGKTVWIFPQGEEQHLEKRPLDFFNGISYIAEKAPRIQVIPVSLYYTLEHHRKPNVYILLGEPLSKESYHTLPRKQKTIYFEKHCTEQLDRLKERIIAEDHNGFTPI</sequence>
<dbReference type="Pfam" id="PF01553">
    <property type="entry name" value="Acyltransferase"/>
    <property type="match status" value="1"/>
</dbReference>
<gene>
    <name evidence="4" type="ORF">MUN89_15035</name>
</gene>
<reference evidence="4 5" key="1">
    <citation type="submission" date="2022-04" db="EMBL/GenBank/DDBJ databases">
        <title>Halobacillus sp. isolated from saltern.</title>
        <authorList>
            <person name="Won M."/>
            <person name="Lee C.-M."/>
            <person name="Woen H.-Y."/>
            <person name="Kwon S.-W."/>
        </authorList>
    </citation>
    <scope>NUCLEOTIDE SEQUENCE [LARGE SCALE GENOMIC DNA]</scope>
    <source>
        <strain evidence="4 5">SSBR10-3</strain>
    </source>
</reference>
<dbReference type="SMART" id="SM00563">
    <property type="entry name" value="PlsC"/>
    <property type="match status" value="1"/>
</dbReference>
<dbReference type="InterPro" id="IPR002123">
    <property type="entry name" value="Plipid/glycerol_acylTrfase"/>
</dbReference>